<evidence type="ECO:0008006" key="3">
    <source>
        <dbReference type="Google" id="ProtNLM"/>
    </source>
</evidence>
<name>A0A2P2DD14_9LEPT</name>
<reference evidence="2" key="1">
    <citation type="journal article" date="2019" name="Microbiol. Immunol.">
        <title>Molecular and phenotypic characterization of Leptospira johnsonii sp. nov., Leptospira ellinghausenii sp. nov. and Leptospira ryugenii sp. nov. isolated from soil and water in Japan.</title>
        <authorList>
            <person name="Masuzawa T."/>
            <person name="Saito M."/>
            <person name="Nakao R."/>
            <person name="Nikaido Y."/>
            <person name="Matsumoto M."/>
            <person name="Ogawa M."/>
            <person name="Yokoyama M."/>
            <person name="Hidaka Y."/>
            <person name="Tomita J."/>
            <person name="Sakakibara K."/>
            <person name="Suzuki K."/>
            <person name="Yasuda S."/>
            <person name="Sato H."/>
            <person name="Yamaguchi M."/>
            <person name="Yoshida S.I."/>
            <person name="Koizumi N."/>
            <person name="Kawamura Y."/>
        </authorList>
    </citation>
    <scope>NUCLEOTIDE SEQUENCE [LARGE SCALE GENOMIC DNA]</scope>
    <source>
        <strain evidence="2">E18</strain>
    </source>
</reference>
<dbReference type="AlphaFoldDB" id="A0A2P2DD14"/>
<proteinExistence type="predicted"/>
<evidence type="ECO:0000313" key="1">
    <source>
        <dbReference type="EMBL" id="GBF42488.1"/>
    </source>
</evidence>
<dbReference type="PROSITE" id="PS51257">
    <property type="entry name" value="PROKAR_LIPOPROTEIN"/>
    <property type="match status" value="1"/>
</dbReference>
<keyword evidence="2" id="KW-1185">Reference proteome</keyword>
<dbReference type="Proteomes" id="UP000245206">
    <property type="component" value="Unassembled WGS sequence"/>
</dbReference>
<accession>A0A2P2DD14</accession>
<dbReference type="EMBL" id="BFAZ01000009">
    <property type="protein sequence ID" value="GBF42488.1"/>
    <property type="molecule type" value="Genomic_DNA"/>
</dbReference>
<dbReference type="RefSeq" id="WP_108959599.1">
    <property type="nucleotide sequence ID" value="NZ_BFAZ01000009.1"/>
</dbReference>
<comment type="caution">
    <text evidence="1">The sequence shown here is derived from an EMBL/GenBank/DDBJ whole genome shotgun (WGS) entry which is preliminary data.</text>
</comment>
<protein>
    <recommendedName>
        <fullName evidence="3">Lipoprotein</fullName>
    </recommendedName>
</protein>
<organism evidence="1 2">
    <name type="scientific">Leptospira ellinghausenii</name>
    <dbReference type="NCBI Taxonomy" id="1917822"/>
    <lineage>
        <taxon>Bacteria</taxon>
        <taxon>Pseudomonadati</taxon>
        <taxon>Spirochaetota</taxon>
        <taxon>Spirochaetia</taxon>
        <taxon>Leptospirales</taxon>
        <taxon>Leptospiraceae</taxon>
        <taxon>Leptospira</taxon>
    </lineage>
</organism>
<dbReference type="OrthoDB" id="331589at2"/>
<evidence type="ECO:0000313" key="2">
    <source>
        <dbReference type="Proteomes" id="UP000245206"/>
    </source>
</evidence>
<gene>
    <name evidence="1" type="ORF">LPTSP2_17750</name>
</gene>
<sequence length="173" mass="20389">MKILITIVLFFSVSCSLFHETVRYQKFPLPNGKLILLVPTVSSFYSDHYLLEKEVILQISESLERSGYSVFHRDEIHEFKNDLNSTNHLSEFQKLILPKNEENISRFSYWSEIANGLGIPLVLFVRFPYQTGNPNHQIRMTFFHIKDKQIEQFDWEWNPKSDLPLFPIPEGNP</sequence>